<dbReference type="InterPro" id="IPR012337">
    <property type="entry name" value="RNaseH-like_sf"/>
</dbReference>
<evidence type="ECO:0000259" key="2">
    <source>
        <dbReference type="PROSITE" id="PS50994"/>
    </source>
</evidence>
<sequence>MIDLATKLRVAVLLKVYPELSADEVIRALSMAWLAQYPKPKMIVADNAKSFISNRFHEFMMELNILLHFPPEKEPWSHGIVEAAIQDVKHVATAIQTESMENKPEVTLALTTSALNSTEYTAGFSSHQWAFGAKLSISDEGVRLWRAVDPALDFVNVSQARLAAEEIARRSRARRVLSKLTNTTVKQPLRSYKPTELVMVWRQVQVGEQHQGPRGGHKKSGRPHWAVPHQGEEDDRQHILWILVGRKLSRCSVHSVRPVTESERLHYELTSGEDPSSWKTLQDVLPRREYVDITSKVPGPEDRELPDLPPEPDGATYAPIRRAIGKSTLWPEDYKKVHRSSPIGQEEQKPPRPPKYLPDPVPLPEGAHSSSSRTPPPKVSDEEYYPTSAEEEGPVNEYEDKKQTAPPLDNTADEPDYKKVCFEGDKKATSAVDEPDYKKLKLELLHEEAEREITHNDIFNVLEDYVNLKHLIEPRTLGSEQLLWAEIHGASFDVKELRGIDLVDKMEAVARLVRGVLCTDSRGGYDAMEINESPMLGLSNMRSALQAFQLRDNLKRAGCELRWLASDYDLADALMKKKEDSRHSMLRYLTTWTWAIAYDPSFTTAPRRTRRLAVEH</sequence>
<feature type="region of interest" description="Disordered" evidence="1">
    <location>
        <begin position="338"/>
        <end position="417"/>
    </location>
</feature>
<accession>A0ABP0Q3Y6</accession>
<dbReference type="EMBL" id="CAXAMN010023985">
    <property type="protein sequence ID" value="CAK9082980.1"/>
    <property type="molecule type" value="Genomic_DNA"/>
</dbReference>
<dbReference type="InterPro" id="IPR001584">
    <property type="entry name" value="Integrase_cat-core"/>
</dbReference>
<evidence type="ECO:0000256" key="1">
    <source>
        <dbReference type="SAM" id="MobiDB-lite"/>
    </source>
</evidence>
<proteinExistence type="predicted"/>
<organism evidence="3 4">
    <name type="scientific">Durusdinium trenchii</name>
    <dbReference type="NCBI Taxonomy" id="1381693"/>
    <lineage>
        <taxon>Eukaryota</taxon>
        <taxon>Sar</taxon>
        <taxon>Alveolata</taxon>
        <taxon>Dinophyceae</taxon>
        <taxon>Suessiales</taxon>
        <taxon>Symbiodiniaceae</taxon>
        <taxon>Durusdinium</taxon>
    </lineage>
</organism>
<dbReference type="InterPro" id="IPR036397">
    <property type="entry name" value="RNaseH_sf"/>
</dbReference>
<keyword evidence="4" id="KW-1185">Reference proteome</keyword>
<gene>
    <name evidence="3" type="ORF">CCMP2556_LOCUS40501</name>
</gene>
<feature type="domain" description="Integrase catalytic" evidence="2">
    <location>
        <begin position="1"/>
        <end position="142"/>
    </location>
</feature>
<dbReference type="Gene3D" id="3.30.420.10">
    <property type="entry name" value="Ribonuclease H-like superfamily/Ribonuclease H"/>
    <property type="match status" value="1"/>
</dbReference>
<feature type="compositionally biased region" description="Pro residues" evidence="1">
    <location>
        <begin position="351"/>
        <end position="363"/>
    </location>
</feature>
<protein>
    <recommendedName>
        <fullName evidence="2">Integrase catalytic domain-containing protein</fullName>
    </recommendedName>
</protein>
<name>A0ABP0Q3Y6_9DINO</name>
<evidence type="ECO:0000313" key="4">
    <source>
        <dbReference type="Proteomes" id="UP001642484"/>
    </source>
</evidence>
<dbReference type="SUPFAM" id="SSF53098">
    <property type="entry name" value="Ribonuclease H-like"/>
    <property type="match status" value="1"/>
</dbReference>
<dbReference type="PROSITE" id="PS50994">
    <property type="entry name" value="INTEGRASE"/>
    <property type="match status" value="1"/>
</dbReference>
<reference evidence="3 4" key="1">
    <citation type="submission" date="2024-02" db="EMBL/GenBank/DDBJ databases">
        <authorList>
            <person name="Chen Y."/>
            <person name="Shah S."/>
            <person name="Dougan E. K."/>
            <person name="Thang M."/>
            <person name="Chan C."/>
        </authorList>
    </citation>
    <scope>NUCLEOTIDE SEQUENCE [LARGE SCALE GENOMIC DNA]</scope>
</reference>
<comment type="caution">
    <text evidence="3">The sequence shown here is derived from an EMBL/GenBank/DDBJ whole genome shotgun (WGS) entry which is preliminary data.</text>
</comment>
<feature type="region of interest" description="Disordered" evidence="1">
    <location>
        <begin position="209"/>
        <end position="230"/>
    </location>
</feature>
<feature type="region of interest" description="Disordered" evidence="1">
    <location>
        <begin position="293"/>
        <end position="317"/>
    </location>
</feature>
<evidence type="ECO:0000313" key="3">
    <source>
        <dbReference type="EMBL" id="CAK9082980.1"/>
    </source>
</evidence>
<dbReference type="Proteomes" id="UP001642484">
    <property type="component" value="Unassembled WGS sequence"/>
</dbReference>